<dbReference type="AlphaFoldDB" id="A0A9P8V3I8"/>
<keyword evidence="7 15" id="KW-0747">Spliceosome</keyword>
<dbReference type="InterPro" id="IPR024977">
    <property type="entry name" value="Apc4-like_WD40_dom"/>
</dbReference>
<comment type="catalytic activity">
    <reaction evidence="15">
        <text>S-ubiquitinyl-[E2 ubiquitin-conjugating enzyme]-L-cysteine + [acceptor protein]-L-lysine = [E2 ubiquitin-conjugating enzyme]-L-cysteine + N(6)-ubiquitinyl-[acceptor protein]-L-lysine.</text>
        <dbReference type="EC" id="2.3.2.27"/>
    </reaction>
</comment>
<dbReference type="GO" id="GO:0000974">
    <property type="term" value="C:Prp19 complex"/>
    <property type="evidence" value="ECO:0007669"/>
    <property type="project" value="UniProtKB-UniRule"/>
</dbReference>
<dbReference type="GO" id="GO:0071006">
    <property type="term" value="C:U2-type catalytic step 1 spliceosome"/>
    <property type="evidence" value="ECO:0007669"/>
    <property type="project" value="TreeGrafter"/>
</dbReference>
<name>A0A9P8V3I8_9PEZI</name>
<comment type="similarity">
    <text evidence="3 15">Belongs to the WD repeat PRP19 family.</text>
</comment>
<keyword evidence="18" id="KW-1185">Reference proteome</keyword>
<evidence type="ECO:0000256" key="15">
    <source>
        <dbReference type="RuleBase" id="RU367101"/>
    </source>
</evidence>
<dbReference type="GO" id="GO:0003755">
    <property type="term" value="F:peptidyl-prolyl cis-trans isomerase activity"/>
    <property type="evidence" value="ECO:0007669"/>
    <property type="project" value="UniProtKB-KW"/>
</dbReference>
<keyword evidence="14 15" id="KW-0539">Nucleus</keyword>
<evidence type="ECO:0000256" key="9">
    <source>
        <dbReference type="ARBA" id="ARBA00022763"/>
    </source>
</evidence>
<dbReference type="InterPro" id="IPR036322">
    <property type="entry name" value="WD40_repeat_dom_sf"/>
</dbReference>
<dbReference type="EMBL" id="JAGSXJ010000029">
    <property type="protein sequence ID" value="KAH6670936.1"/>
    <property type="molecule type" value="Genomic_DNA"/>
</dbReference>
<evidence type="ECO:0000256" key="7">
    <source>
        <dbReference type="ARBA" id="ARBA00022728"/>
    </source>
</evidence>
<proteinExistence type="inferred from homology"/>
<evidence type="ECO:0000256" key="3">
    <source>
        <dbReference type="ARBA" id="ARBA00006388"/>
    </source>
</evidence>
<keyword evidence="9 15" id="KW-0227">DNA damage</keyword>
<keyword evidence="10 15" id="KW-0833">Ubl conjugation pathway</keyword>
<evidence type="ECO:0000313" key="18">
    <source>
        <dbReference type="Proteomes" id="UP000770015"/>
    </source>
</evidence>
<keyword evidence="5 15" id="KW-0507">mRNA processing</keyword>
<dbReference type="InterPro" id="IPR015943">
    <property type="entry name" value="WD40/YVTN_repeat-like_dom_sf"/>
</dbReference>
<protein>
    <recommendedName>
        <fullName evidence="15">Pre-mRNA-processing factor 19</fullName>
        <ecNumber evidence="15">2.3.2.27</ecNumber>
    </recommendedName>
</protein>
<dbReference type="InterPro" id="IPR013915">
    <property type="entry name" value="Prp19_cc"/>
</dbReference>
<evidence type="ECO:0000256" key="10">
    <source>
        <dbReference type="ARBA" id="ARBA00022786"/>
    </source>
</evidence>
<keyword evidence="13 15" id="KW-0234">DNA repair</keyword>
<comment type="subunit">
    <text evidence="15">Homotetramer.</text>
</comment>
<keyword evidence="11" id="KW-0697">Rotamase</keyword>
<dbReference type="SUPFAM" id="SSF50978">
    <property type="entry name" value="WD40 repeat-like"/>
    <property type="match status" value="1"/>
</dbReference>
<evidence type="ECO:0000256" key="14">
    <source>
        <dbReference type="ARBA" id="ARBA00023242"/>
    </source>
</evidence>
<evidence type="ECO:0000256" key="13">
    <source>
        <dbReference type="ARBA" id="ARBA00023204"/>
    </source>
</evidence>
<dbReference type="GO" id="GO:0061630">
    <property type="term" value="F:ubiquitin protein ligase activity"/>
    <property type="evidence" value="ECO:0007669"/>
    <property type="project" value="UniProtKB-UniRule"/>
</dbReference>
<organism evidence="17 18">
    <name type="scientific">Plectosphaerella plurivora</name>
    <dbReference type="NCBI Taxonomy" id="936078"/>
    <lineage>
        <taxon>Eukaryota</taxon>
        <taxon>Fungi</taxon>
        <taxon>Dikarya</taxon>
        <taxon>Ascomycota</taxon>
        <taxon>Pezizomycotina</taxon>
        <taxon>Sordariomycetes</taxon>
        <taxon>Hypocreomycetidae</taxon>
        <taxon>Glomerellales</taxon>
        <taxon>Plectosphaerellaceae</taxon>
        <taxon>Plectosphaerella</taxon>
    </lineage>
</organism>
<dbReference type="GO" id="GO:0005737">
    <property type="term" value="C:cytoplasm"/>
    <property type="evidence" value="ECO:0007669"/>
    <property type="project" value="TreeGrafter"/>
</dbReference>
<keyword evidence="6 15" id="KW-0808">Transferase</keyword>
<dbReference type="SMART" id="SM00504">
    <property type="entry name" value="Ubox"/>
    <property type="match status" value="1"/>
</dbReference>
<dbReference type="SMART" id="SM00320">
    <property type="entry name" value="WD40"/>
    <property type="match status" value="4"/>
</dbReference>
<comment type="subcellular location">
    <subcellularLocation>
        <location evidence="1 15">Nucleus</location>
    </subcellularLocation>
</comment>
<dbReference type="InterPro" id="IPR003613">
    <property type="entry name" value="Ubox_domain"/>
</dbReference>
<dbReference type="CDD" id="cd16656">
    <property type="entry name" value="RING-Ubox_PRP19"/>
    <property type="match status" value="1"/>
</dbReference>
<dbReference type="EC" id="2.3.2.27" evidence="15"/>
<dbReference type="Gene3D" id="3.30.40.10">
    <property type="entry name" value="Zinc/RING finger domain, C3HC4 (zinc finger)"/>
    <property type="match status" value="1"/>
</dbReference>
<evidence type="ECO:0000256" key="12">
    <source>
        <dbReference type="ARBA" id="ARBA00023187"/>
    </source>
</evidence>
<evidence type="ECO:0000256" key="6">
    <source>
        <dbReference type="ARBA" id="ARBA00022679"/>
    </source>
</evidence>
<dbReference type="OrthoDB" id="687049at2759"/>
<comment type="function">
    <text evidence="15">Ubiquitin-protein ligase which is mainly involved pre-mRNA splicing and DNA repair. Required for pre-mRNA splicing as component of the spliceosome.</text>
</comment>
<dbReference type="SUPFAM" id="SSF57850">
    <property type="entry name" value="RING/U-box"/>
    <property type="match status" value="1"/>
</dbReference>
<comment type="pathway">
    <text evidence="2 15">Protein modification; protein ubiquitination.</text>
</comment>
<feature type="domain" description="U-box" evidence="16">
    <location>
        <begin position="1"/>
        <end position="83"/>
    </location>
</feature>
<keyword evidence="12 15" id="KW-0508">mRNA splicing</keyword>
<evidence type="ECO:0000256" key="11">
    <source>
        <dbReference type="ARBA" id="ARBA00023110"/>
    </source>
</evidence>
<dbReference type="GO" id="GO:0000398">
    <property type="term" value="P:mRNA splicing, via spliceosome"/>
    <property type="evidence" value="ECO:0007669"/>
    <property type="project" value="InterPro"/>
</dbReference>
<dbReference type="FunFam" id="3.30.40.10:FF:000027">
    <property type="entry name" value="Pre-mRNA-processing factor 19, putative"/>
    <property type="match status" value="1"/>
</dbReference>
<dbReference type="PROSITE" id="PS51698">
    <property type="entry name" value="U_BOX"/>
    <property type="match status" value="1"/>
</dbReference>
<dbReference type="PANTHER" id="PTHR43995:SF1">
    <property type="entry name" value="PRE-MRNA-PROCESSING FACTOR 19"/>
    <property type="match status" value="1"/>
</dbReference>
<dbReference type="Pfam" id="PF12894">
    <property type="entry name" value="ANAPC4_WD40"/>
    <property type="match status" value="1"/>
</dbReference>
<gene>
    <name evidence="17" type="ORF">F5X68DRAFT_215506</name>
</gene>
<evidence type="ECO:0000256" key="1">
    <source>
        <dbReference type="ARBA" id="ARBA00004123"/>
    </source>
</evidence>
<dbReference type="InterPro" id="IPR055340">
    <property type="entry name" value="RING-Ubox_PRP19"/>
</dbReference>
<comment type="caution">
    <text evidence="17">The sequence shown here is derived from an EMBL/GenBank/DDBJ whole genome shotgun (WGS) entry which is preliminary data.</text>
</comment>
<dbReference type="GO" id="GO:0070534">
    <property type="term" value="P:protein K63-linked ubiquitination"/>
    <property type="evidence" value="ECO:0007669"/>
    <property type="project" value="UniProtKB-UniRule"/>
</dbReference>
<evidence type="ECO:0000313" key="17">
    <source>
        <dbReference type="EMBL" id="KAH6670936.1"/>
    </source>
</evidence>
<accession>A0A9P8V3I8</accession>
<sequence>MLCGISGEAPQEPVASRKSGAVFEKRLIEKYIQENGTEPGTGEALTEEDLLPLAQSHIVRPRPPTLTSIPALLATFQNEWDALALETYNLKEQLARTREELATALYQHDAAVRVIARLSKERDEARDALSKVTVTAGNLNGGDEMAIDSVETLPEDIAAKVSEKHAELSKGRKKRPVPEGWATTEDVSALETIASTTLPVPQPTSLALEGGYAAIAGPEGNAAIYSVEADKLERHVPVGAPVTDTVWAGGKLIFATTQGTVKVFERGDEVAAVAENSGAVTALSVHPLGDLVAFVGLDKSIVLFDLTTLKRVSRTYNDSSLTCCAFHPDGHILAVGTSTGALKLYMTATLEPAVTFSLGAPIQALAFSENGYWVAATAKGQSSVTVFDLRKEGDAAVAKVLETGGVVSSLSWDYTGQFLATAGGSGITVQQFTKGNKKWSEPFRSSVAAVAVRWGDAAKQLVSVNAEGVVSVFGAKEES</sequence>
<dbReference type="Proteomes" id="UP000770015">
    <property type="component" value="Unassembled WGS sequence"/>
</dbReference>
<dbReference type="Pfam" id="PF08606">
    <property type="entry name" value="Prp19"/>
    <property type="match status" value="1"/>
</dbReference>
<dbReference type="GO" id="GO:0006281">
    <property type="term" value="P:DNA repair"/>
    <property type="evidence" value="ECO:0007669"/>
    <property type="project" value="UniProtKB-KW"/>
</dbReference>
<dbReference type="InterPro" id="IPR001680">
    <property type="entry name" value="WD40_rpt"/>
</dbReference>
<dbReference type="InterPro" id="IPR013083">
    <property type="entry name" value="Znf_RING/FYVE/PHD"/>
</dbReference>
<keyword evidence="8" id="KW-0677">Repeat</keyword>
<reference evidence="17" key="1">
    <citation type="journal article" date="2021" name="Nat. Commun.">
        <title>Genetic determinants of endophytism in the Arabidopsis root mycobiome.</title>
        <authorList>
            <person name="Mesny F."/>
            <person name="Miyauchi S."/>
            <person name="Thiergart T."/>
            <person name="Pickel B."/>
            <person name="Atanasova L."/>
            <person name="Karlsson M."/>
            <person name="Huettel B."/>
            <person name="Barry K.W."/>
            <person name="Haridas S."/>
            <person name="Chen C."/>
            <person name="Bauer D."/>
            <person name="Andreopoulos W."/>
            <person name="Pangilinan J."/>
            <person name="LaButti K."/>
            <person name="Riley R."/>
            <person name="Lipzen A."/>
            <person name="Clum A."/>
            <person name="Drula E."/>
            <person name="Henrissat B."/>
            <person name="Kohler A."/>
            <person name="Grigoriev I.V."/>
            <person name="Martin F.M."/>
            <person name="Hacquard S."/>
        </authorList>
    </citation>
    <scope>NUCLEOTIDE SEQUENCE</scope>
    <source>
        <strain evidence="17">MPI-SDFR-AT-0117</strain>
    </source>
</reference>
<evidence type="ECO:0000256" key="5">
    <source>
        <dbReference type="ARBA" id="ARBA00022664"/>
    </source>
</evidence>
<evidence type="ECO:0000259" key="16">
    <source>
        <dbReference type="PROSITE" id="PS51698"/>
    </source>
</evidence>
<evidence type="ECO:0000256" key="8">
    <source>
        <dbReference type="ARBA" id="ARBA00022737"/>
    </source>
</evidence>
<keyword evidence="11" id="KW-0413">Isomerase</keyword>
<dbReference type="InterPro" id="IPR038959">
    <property type="entry name" value="Prp19"/>
</dbReference>
<keyword evidence="4" id="KW-0853">WD repeat</keyword>
<evidence type="ECO:0000256" key="2">
    <source>
        <dbReference type="ARBA" id="ARBA00004906"/>
    </source>
</evidence>
<evidence type="ECO:0000256" key="4">
    <source>
        <dbReference type="ARBA" id="ARBA00022574"/>
    </source>
</evidence>
<dbReference type="Gene3D" id="2.130.10.10">
    <property type="entry name" value="YVTN repeat-like/Quinoprotein amine dehydrogenase"/>
    <property type="match status" value="1"/>
</dbReference>
<dbReference type="PANTHER" id="PTHR43995">
    <property type="entry name" value="PRE-MRNA-PROCESSING FACTOR 19"/>
    <property type="match status" value="1"/>
</dbReference>